<organism evidence="2 3">
    <name type="scientific">Syntrophobotulus glycolicus (strain DSM 8271 / FlGlyR)</name>
    <dbReference type="NCBI Taxonomy" id="645991"/>
    <lineage>
        <taxon>Bacteria</taxon>
        <taxon>Bacillati</taxon>
        <taxon>Bacillota</taxon>
        <taxon>Clostridia</taxon>
        <taxon>Eubacteriales</taxon>
        <taxon>Desulfitobacteriaceae</taxon>
        <taxon>Syntrophobotulus</taxon>
    </lineage>
</organism>
<dbReference type="Pfam" id="PF12957">
    <property type="entry name" value="DUF3846"/>
    <property type="match status" value="1"/>
</dbReference>
<name>F0T1I1_SYNGF</name>
<dbReference type="AlphaFoldDB" id="F0T1I1"/>
<dbReference type="EMBL" id="CP002547">
    <property type="protein sequence ID" value="ADY56322.1"/>
    <property type="molecule type" value="Genomic_DNA"/>
</dbReference>
<dbReference type="Proteomes" id="UP000007488">
    <property type="component" value="Chromosome"/>
</dbReference>
<evidence type="ECO:0000313" key="3">
    <source>
        <dbReference type="Proteomes" id="UP000007488"/>
    </source>
</evidence>
<feature type="domain" description="DUF3846" evidence="1">
    <location>
        <begin position="7"/>
        <end position="94"/>
    </location>
</feature>
<proteinExistence type="predicted"/>
<dbReference type="KEGG" id="sgy:Sgly_2029"/>
<reference evidence="3" key="2">
    <citation type="submission" date="2011-02" db="EMBL/GenBank/DDBJ databases">
        <title>The complete genome of Syntrophobotulus glycolicus DSM 8271.</title>
        <authorList>
            <person name="Lucas S."/>
            <person name="Copeland A."/>
            <person name="Lapidus A."/>
            <person name="Bruce D."/>
            <person name="Goodwin L."/>
            <person name="Pitluck S."/>
            <person name="Kyrpides N."/>
            <person name="Mavromatis K."/>
            <person name="Pagani I."/>
            <person name="Ivanova N."/>
            <person name="Mikhailova N."/>
            <person name="Chertkov O."/>
            <person name="Held B."/>
            <person name="Detter J.C."/>
            <person name="Tapia R."/>
            <person name="Han C."/>
            <person name="Land M."/>
            <person name="Hauser L."/>
            <person name="Markowitz V."/>
            <person name="Cheng J.-F."/>
            <person name="Hugenholtz P."/>
            <person name="Woyke T."/>
            <person name="Wu D."/>
            <person name="Spring S."/>
            <person name="Schroeder M."/>
            <person name="Brambilla E."/>
            <person name="Klenk H.-P."/>
            <person name="Eisen J.A."/>
        </authorList>
    </citation>
    <scope>NUCLEOTIDE SEQUENCE [LARGE SCALE GENOMIC DNA]</scope>
    <source>
        <strain evidence="3">DSM 8271 / FlGlyR</strain>
    </source>
</reference>
<reference evidence="2 3" key="1">
    <citation type="journal article" date="2011" name="Stand. Genomic Sci.">
        <title>Complete genome sequence of Syntrophobotulus glycolicus type strain (FlGlyR).</title>
        <authorList>
            <person name="Han C."/>
            <person name="Mwirichia R."/>
            <person name="Chertkov O."/>
            <person name="Held B."/>
            <person name="Lapidus A."/>
            <person name="Nolan M."/>
            <person name="Lucas S."/>
            <person name="Hammon N."/>
            <person name="Deshpande S."/>
            <person name="Cheng J.F."/>
            <person name="Tapia R."/>
            <person name="Goodwin L."/>
            <person name="Pitluck S."/>
            <person name="Huntemann M."/>
            <person name="Liolios K."/>
            <person name="Ivanova N."/>
            <person name="Pagani I."/>
            <person name="Mavromatis K."/>
            <person name="Ovchinikova G."/>
            <person name="Pati A."/>
            <person name="Chen A."/>
            <person name="Palaniappan K."/>
            <person name="Land M."/>
            <person name="Hauser L."/>
            <person name="Brambilla E.M."/>
            <person name="Rohde M."/>
            <person name="Spring S."/>
            <person name="Sikorski J."/>
            <person name="Goker M."/>
            <person name="Woyke T."/>
            <person name="Bristow J."/>
            <person name="Eisen J.A."/>
            <person name="Markowitz V."/>
            <person name="Hugenholtz P."/>
            <person name="Kyrpides N.C."/>
            <person name="Klenk H.P."/>
            <person name="Detter J.C."/>
        </authorList>
    </citation>
    <scope>NUCLEOTIDE SEQUENCE [LARGE SCALE GENOMIC DNA]</scope>
    <source>
        <strain evidence="3">DSM 8271 / FlGlyR</strain>
    </source>
</reference>
<dbReference type="HOGENOM" id="CLU_2290295_0_0_9"/>
<accession>F0T1I1</accession>
<evidence type="ECO:0000313" key="2">
    <source>
        <dbReference type="EMBL" id="ADY56322.1"/>
    </source>
</evidence>
<keyword evidence="3" id="KW-1185">Reference proteome</keyword>
<protein>
    <recommendedName>
        <fullName evidence="1">DUF3846 domain-containing protein</fullName>
    </recommendedName>
</protein>
<dbReference type="STRING" id="645991.Sgly_2029"/>
<sequence length="101" mass="11342">MMAEKEISVLICKPQSKPELGTIENRTEIIKEIIGGDYIIHVVEEDGLSILYDPDGKDVHTLNRLIGGEPIFGTVIFCRSKGQELFSLSEDELEDMNYLLS</sequence>
<evidence type="ECO:0000259" key="1">
    <source>
        <dbReference type="Pfam" id="PF12957"/>
    </source>
</evidence>
<dbReference type="InterPro" id="IPR024559">
    <property type="entry name" value="DUF3846"/>
</dbReference>
<gene>
    <name evidence="2" type="ordered locus">Sgly_2029</name>
</gene>